<dbReference type="EMBL" id="DPBP01000011">
    <property type="protein sequence ID" value="HCE16782.1"/>
    <property type="molecule type" value="Genomic_DNA"/>
</dbReference>
<evidence type="ECO:0000256" key="6">
    <source>
        <dbReference type="HAMAP-Rule" id="MF_00050"/>
    </source>
</evidence>
<dbReference type="HAMAP" id="MF_00050">
    <property type="entry name" value="EF_Ts"/>
    <property type="match status" value="1"/>
</dbReference>
<feature type="region of interest" description="Involved in Mg(2+) ion dislocation from EF-Tu" evidence="6">
    <location>
        <begin position="81"/>
        <end position="84"/>
    </location>
</feature>
<dbReference type="CDD" id="cd14275">
    <property type="entry name" value="UBA_EF-Ts"/>
    <property type="match status" value="1"/>
</dbReference>
<dbReference type="InterPro" id="IPR014039">
    <property type="entry name" value="Transl_elong_EFTs/EF1B_dimer"/>
</dbReference>
<evidence type="ECO:0000256" key="3">
    <source>
        <dbReference type="ARBA" id="ARBA00022768"/>
    </source>
</evidence>
<evidence type="ECO:0000256" key="5">
    <source>
        <dbReference type="ARBA" id="ARBA00025453"/>
    </source>
</evidence>
<dbReference type="InterPro" id="IPR036402">
    <property type="entry name" value="EF-Ts_dimer_sf"/>
</dbReference>
<comment type="subcellular location">
    <subcellularLocation>
        <location evidence="6">Cytoplasm</location>
    </subcellularLocation>
</comment>
<dbReference type="STRING" id="229919.GCA_001050195_02792"/>
<dbReference type="PANTHER" id="PTHR11741">
    <property type="entry name" value="ELONGATION FACTOR TS"/>
    <property type="match status" value="1"/>
</dbReference>
<dbReference type="RefSeq" id="WP_062195119.1">
    <property type="nucleotide sequence ID" value="NZ_DF967965.1"/>
</dbReference>
<reference evidence="8 9" key="1">
    <citation type="journal article" date="2018" name="Nat. Biotechnol.">
        <title>A standardized bacterial taxonomy based on genome phylogeny substantially revises the tree of life.</title>
        <authorList>
            <person name="Parks D.H."/>
            <person name="Chuvochina M."/>
            <person name="Waite D.W."/>
            <person name="Rinke C."/>
            <person name="Skarshewski A."/>
            <person name="Chaumeil P.A."/>
            <person name="Hugenholtz P."/>
        </authorList>
    </citation>
    <scope>NUCLEOTIDE SEQUENCE [LARGE SCALE GENOMIC DNA]</scope>
    <source>
        <strain evidence="8">UBA8781</strain>
    </source>
</reference>
<dbReference type="Gene3D" id="3.30.479.20">
    <property type="entry name" value="Elongation factor Ts, dimerisation domain"/>
    <property type="match status" value="1"/>
</dbReference>
<dbReference type="NCBIfam" id="TIGR00116">
    <property type="entry name" value="tsf"/>
    <property type="match status" value="1"/>
</dbReference>
<keyword evidence="3 6" id="KW-0251">Elongation factor</keyword>
<evidence type="ECO:0000256" key="2">
    <source>
        <dbReference type="ARBA" id="ARBA00016956"/>
    </source>
</evidence>
<name>A0A3D1JE31_9CHLR</name>
<organism evidence="8 9">
    <name type="scientific">Anaerolinea thermolimosa</name>
    <dbReference type="NCBI Taxonomy" id="229919"/>
    <lineage>
        <taxon>Bacteria</taxon>
        <taxon>Bacillati</taxon>
        <taxon>Chloroflexota</taxon>
        <taxon>Anaerolineae</taxon>
        <taxon>Anaerolineales</taxon>
        <taxon>Anaerolineaceae</taxon>
        <taxon>Anaerolinea</taxon>
    </lineage>
</organism>
<feature type="domain" description="Translation elongation factor EFTs/EF1B dimerisation" evidence="7">
    <location>
        <begin position="50"/>
        <end position="197"/>
    </location>
</feature>
<dbReference type="Proteomes" id="UP000264141">
    <property type="component" value="Unassembled WGS sequence"/>
</dbReference>
<accession>A0A3D1JE31</accession>
<evidence type="ECO:0000256" key="1">
    <source>
        <dbReference type="ARBA" id="ARBA00005532"/>
    </source>
</evidence>
<dbReference type="InterPro" id="IPR001816">
    <property type="entry name" value="Transl_elong_EFTs/EF1B"/>
</dbReference>
<comment type="caution">
    <text evidence="8">The sequence shown here is derived from an EMBL/GenBank/DDBJ whole genome shotgun (WGS) entry which is preliminary data.</text>
</comment>
<proteinExistence type="inferred from homology"/>
<dbReference type="SUPFAM" id="SSF46934">
    <property type="entry name" value="UBA-like"/>
    <property type="match status" value="1"/>
</dbReference>
<keyword evidence="4 6" id="KW-0648">Protein biosynthesis</keyword>
<evidence type="ECO:0000259" key="7">
    <source>
        <dbReference type="Pfam" id="PF00889"/>
    </source>
</evidence>
<dbReference type="Pfam" id="PF00889">
    <property type="entry name" value="EF_TS"/>
    <property type="match status" value="1"/>
</dbReference>
<evidence type="ECO:0000313" key="8">
    <source>
        <dbReference type="EMBL" id="HCE16782.1"/>
    </source>
</evidence>
<evidence type="ECO:0000256" key="4">
    <source>
        <dbReference type="ARBA" id="ARBA00022917"/>
    </source>
</evidence>
<evidence type="ECO:0000313" key="9">
    <source>
        <dbReference type="Proteomes" id="UP000264141"/>
    </source>
</evidence>
<keyword evidence="6" id="KW-0963">Cytoplasm</keyword>
<protein>
    <recommendedName>
        <fullName evidence="2 6">Elongation factor Ts</fullName>
        <shortName evidence="6">EF-Ts</shortName>
    </recommendedName>
</protein>
<dbReference type="SUPFAM" id="SSF54713">
    <property type="entry name" value="Elongation factor Ts (EF-Ts), dimerisation domain"/>
    <property type="match status" value="1"/>
</dbReference>
<comment type="similarity">
    <text evidence="1 6">Belongs to the EF-Ts family.</text>
</comment>
<dbReference type="Gene3D" id="1.10.8.10">
    <property type="entry name" value="DNA helicase RuvA subunit, C-terminal domain"/>
    <property type="match status" value="1"/>
</dbReference>
<gene>
    <name evidence="6 8" type="primary">tsf</name>
    <name evidence="8" type="ORF">DEQ80_02870</name>
</gene>
<dbReference type="AlphaFoldDB" id="A0A3D1JE31"/>
<comment type="function">
    <text evidence="5 6">Associates with the EF-Tu.GDP complex and induces the exchange of GDP to GTP. It remains bound to the aminoacyl-tRNA.EF-Tu.GTP complex up to the GTP hydrolysis stage on the ribosome.</text>
</comment>
<dbReference type="PANTHER" id="PTHR11741:SF0">
    <property type="entry name" value="ELONGATION FACTOR TS, MITOCHONDRIAL"/>
    <property type="match status" value="1"/>
</dbReference>
<dbReference type="FunFam" id="1.10.8.10:FF:000001">
    <property type="entry name" value="Elongation factor Ts"/>
    <property type="match status" value="1"/>
</dbReference>
<dbReference type="Gene3D" id="1.10.286.20">
    <property type="match status" value="1"/>
</dbReference>
<dbReference type="InterPro" id="IPR009060">
    <property type="entry name" value="UBA-like_sf"/>
</dbReference>
<dbReference type="FunFam" id="1.10.286.20:FF:000001">
    <property type="entry name" value="Elongation factor Ts"/>
    <property type="match status" value="1"/>
</dbReference>
<dbReference type="GO" id="GO:0003746">
    <property type="term" value="F:translation elongation factor activity"/>
    <property type="evidence" value="ECO:0007669"/>
    <property type="project" value="UniProtKB-UniRule"/>
</dbReference>
<dbReference type="OrthoDB" id="9808348at2"/>
<dbReference type="GO" id="GO:0005737">
    <property type="term" value="C:cytoplasm"/>
    <property type="evidence" value="ECO:0007669"/>
    <property type="project" value="UniProtKB-SubCell"/>
</dbReference>
<sequence length="200" mass="22436">MAITTEMIKQLREATGAGILDCRKALEQAGGDYEKAVDYLREKGLAQAAKRADRTASEGVIEVYSHGNGRVAVVVEVNCESDFVAREASFRHFAHELALQIAAASPQYIKEEDIPAEVLERESNIAAARAREEGKPEAVIPRIVEGYLNKFKDEAVLMRQKYIRDEARTIQDLYNELVVALKENIIIRRFVRWELGEASS</sequence>